<comment type="caution">
    <text evidence="1">The sequence shown here is derived from an EMBL/GenBank/DDBJ whole genome shotgun (WGS) entry which is preliminary data.</text>
</comment>
<evidence type="ECO:0000313" key="1">
    <source>
        <dbReference type="EMBL" id="OUR94872.1"/>
    </source>
</evidence>
<dbReference type="EMBL" id="MAAO01000010">
    <property type="protein sequence ID" value="OUR94872.1"/>
    <property type="molecule type" value="Genomic_DNA"/>
</dbReference>
<evidence type="ECO:0000313" key="2">
    <source>
        <dbReference type="Proteomes" id="UP000196531"/>
    </source>
</evidence>
<name>A0A1Y5F3Q9_9BACT</name>
<dbReference type="PANTHER" id="PTHR30189">
    <property type="entry name" value="LPS-ASSEMBLY PROTEIN"/>
    <property type="match status" value="1"/>
</dbReference>
<protein>
    <recommendedName>
        <fullName evidence="3">LPS-assembly protein LptD</fullName>
    </recommendedName>
</protein>
<gene>
    <name evidence="1" type="ORF">A9Q84_17340</name>
</gene>
<dbReference type="InterPro" id="IPR050218">
    <property type="entry name" value="LptD"/>
</dbReference>
<dbReference type="PANTHER" id="PTHR30189:SF1">
    <property type="entry name" value="LPS-ASSEMBLY PROTEIN LPTD"/>
    <property type="match status" value="1"/>
</dbReference>
<dbReference type="AlphaFoldDB" id="A0A1Y5F3Q9"/>
<reference evidence="2" key="1">
    <citation type="journal article" date="2017" name="Proc. Natl. Acad. Sci. U.S.A.">
        <title>Simulation of Deepwater Horizon oil plume reveals substrate specialization within a complex community of hydrocarbon-degraders.</title>
        <authorList>
            <person name="Hu P."/>
            <person name="Dubinsky E.A."/>
            <person name="Probst A.J."/>
            <person name="Wang J."/>
            <person name="Sieber C.M.K."/>
            <person name="Tom L.M."/>
            <person name="Gardinali P."/>
            <person name="Banfield J.F."/>
            <person name="Atlas R.M."/>
            <person name="Andersen G.L."/>
        </authorList>
    </citation>
    <scope>NUCLEOTIDE SEQUENCE [LARGE SCALE GENOMIC DNA]</scope>
</reference>
<sequence>MKFKNILFIALIAWNFSSFGEEERLNFSFGNKVQILSDKAYRKSKDNEFEAVGNVIINHENNSIYGEKASISFKTGKAEVLGNVRYISSDMTVFGSKMEYNFNTSYLGIYNGRIITSGYVVVGKYLAKVSENVFIGEDAEYTTCRDCPESWSILGKSVHITRNEYIKIKHAYIKVNGVVVMYVPYIVLPIKKDRTSGVLFPKINIDSKEGVHFGLPYFWAISDNNDLTFTPTVKGSRGVGGELQFRHVFRDQMWMEMNSLAVNDRIWLPEKADEELSGRQKLRFAGDYEHHAFYNNRFNHHTFFTGLSDLDGVRDFSSYYDDRIRTSDAGIETFVNMYTQLFDISVEAEFKRNLVFANAKGFDHSYVQTLPKLTINSVPFYLAQGQSFGFKSLSFIWNSDAAIFKQNHVEEGNFIRNARRINLKPKLLWDLGYLGPVNLKSSVVMDRQEYWFSKELTEDRFTKNGFVYENEISFEVSKIFGLAYDESIPLDKINLEKSQNLDVETKESDISFKGFVGTVPIISDSFTEDQYKIRRNSYKHSQIYKLKHYYLSDQKSKGSQKFLSQISDENGQFDSNDAIREKEFELSHSSSRTTLPISNTVEFQWNNSLIKKTANKFNVFTDGKYLRDNFEYSRVAYFNISQGYDFNANSDSFVDGLTRLYLGTGFSLNTLSFSLSEYFYHKNNEHILKFNVSQDLERITYGLNFYYDSFATPINKNVDFTTTLKFNDQYSGKLTYNYDFEKDDITKSIYQLIYSPINNCWKTDVKYEKTEIDNSISFNFYINFSDDKFHSFSGAE</sequence>
<accession>A0A1Y5F3Q9</accession>
<evidence type="ECO:0008006" key="3">
    <source>
        <dbReference type="Google" id="ProtNLM"/>
    </source>
</evidence>
<proteinExistence type="predicted"/>
<organism evidence="1 2">
    <name type="scientific">Halobacteriovorax marinus</name>
    <dbReference type="NCBI Taxonomy" id="97084"/>
    <lineage>
        <taxon>Bacteria</taxon>
        <taxon>Pseudomonadati</taxon>
        <taxon>Bdellovibrionota</taxon>
        <taxon>Bacteriovoracia</taxon>
        <taxon>Bacteriovoracales</taxon>
        <taxon>Halobacteriovoraceae</taxon>
        <taxon>Halobacteriovorax</taxon>
    </lineage>
</organism>
<dbReference type="Proteomes" id="UP000196531">
    <property type="component" value="Unassembled WGS sequence"/>
</dbReference>
<dbReference type="GO" id="GO:0009279">
    <property type="term" value="C:cell outer membrane"/>
    <property type="evidence" value="ECO:0007669"/>
    <property type="project" value="TreeGrafter"/>
</dbReference>
<dbReference type="GO" id="GO:1990351">
    <property type="term" value="C:transporter complex"/>
    <property type="evidence" value="ECO:0007669"/>
    <property type="project" value="TreeGrafter"/>
</dbReference>